<evidence type="ECO:0000256" key="4">
    <source>
        <dbReference type="ARBA" id="ARBA00023242"/>
    </source>
</evidence>
<keyword evidence="3" id="KW-0804">Transcription</keyword>
<feature type="domain" description="HMG box" evidence="6">
    <location>
        <begin position="22"/>
        <end position="90"/>
    </location>
</feature>
<dbReference type="AlphaFoldDB" id="A0AAD4R1C3"/>
<keyword evidence="1" id="KW-0805">Transcription regulation</keyword>
<dbReference type="GO" id="GO:0000978">
    <property type="term" value="F:RNA polymerase II cis-regulatory region sequence-specific DNA binding"/>
    <property type="evidence" value="ECO:0007669"/>
    <property type="project" value="TreeGrafter"/>
</dbReference>
<evidence type="ECO:0000256" key="2">
    <source>
        <dbReference type="ARBA" id="ARBA00023125"/>
    </source>
</evidence>
<dbReference type="PANTHER" id="PTHR10270">
    <property type="entry name" value="SOX TRANSCRIPTION FACTOR"/>
    <property type="match status" value="1"/>
</dbReference>
<accession>A0AAD4R1C3</accession>
<evidence type="ECO:0000313" key="8">
    <source>
        <dbReference type="Proteomes" id="UP001201812"/>
    </source>
</evidence>
<dbReference type="EMBL" id="JAKKPZ010000087">
    <property type="protein sequence ID" value="KAI1703163.1"/>
    <property type="molecule type" value="Genomic_DNA"/>
</dbReference>
<name>A0AAD4R1C3_9BILA</name>
<dbReference type="InterPro" id="IPR009071">
    <property type="entry name" value="HMG_box_dom"/>
</dbReference>
<sequence>MNPSPVTPYSDATCTRKSARHIKRPMNAFMVWSQIQRRLICQIQPDLHNAQISKHLGSQWKALPAEEKQQFYDEAERLRLLHKEEYPDYKYQPRKKGKYNKLDAASDTHAIFHPQKYKKKEIFRKVKREPLTEISVPLFREKIPDGNSFPLDIGERSIMRMAVRAHRESEEWENVFNMLQCI</sequence>
<keyword evidence="8" id="KW-1185">Reference proteome</keyword>
<organism evidence="7 8">
    <name type="scientific">Ditylenchus destructor</name>
    <dbReference type="NCBI Taxonomy" id="166010"/>
    <lineage>
        <taxon>Eukaryota</taxon>
        <taxon>Metazoa</taxon>
        <taxon>Ecdysozoa</taxon>
        <taxon>Nematoda</taxon>
        <taxon>Chromadorea</taxon>
        <taxon>Rhabditida</taxon>
        <taxon>Tylenchina</taxon>
        <taxon>Tylenchomorpha</taxon>
        <taxon>Sphaerularioidea</taxon>
        <taxon>Anguinidae</taxon>
        <taxon>Anguininae</taxon>
        <taxon>Ditylenchus</taxon>
    </lineage>
</organism>
<protein>
    <submittedName>
        <fullName evidence="7">HMG (High mobility group) box domain-containing protein</fullName>
    </submittedName>
</protein>
<dbReference type="InterPro" id="IPR036910">
    <property type="entry name" value="HMG_box_dom_sf"/>
</dbReference>
<dbReference type="GO" id="GO:0000122">
    <property type="term" value="P:negative regulation of transcription by RNA polymerase II"/>
    <property type="evidence" value="ECO:0007669"/>
    <property type="project" value="TreeGrafter"/>
</dbReference>
<dbReference type="Proteomes" id="UP001201812">
    <property type="component" value="Unassembled WGS sequence"/>
</dbReference>
<evidence type="ECO:0000256" key="1">
    <source>
        <dbReference type="ARBA" id="ARBA00023015"/>
    </source>
</evidence>
<dbReference type="GO" id="GO:0030182">
    <property type="term" value="P:neuron differentiation"/>
    <property type="evidence" value="ECO:0007669"/>
    <property type="project" value="TreeGrafter"/>
</dbReference>
<dbReference type="Pfam" id="PF00505">
    <property type="entry name" value="HMG_box"/>
    <property type="match status" value="1"/>
</dbReference>
<evidence type="ECO:0000256" key="5">
    <source>
        <dbReference type="PROSITE-ProRule" id="PRU00267"/>
    </source>
</evidence>
<dbReference type="SMART" id="SM00398">
    <property type="entry name" value="HMG"/>
    <property type="match status" value="1"/>
</dbReference>
<dbReference type="PANTHER" id="PTHR10270:SF323">
    <property type="entry name" value="TRANSCRIPTION FACTOR SOX-14-RELATED"/>
    <property type="match status" value="1"/>
</dbReference>
<dbReference type="Gene3D" id="1.10.30.10">
    <property type="entry name" value="High mobility group box domain"/>
    <property type="match status" value="1"/>
</dbReference>
<dbReference type="GO" id="GO:0005634">
    <property type="term" value="C:nucleus"/>
    <property type="evidence" value="ECO:0007669"/>
    <property type="project" value="UniProtKB-UniRule"/>
</dbReference>
<comment type="caution">
    <text evidence="7">The sequence shown here is derived from an EMBL/GenBank/DDBJ whole genome shotgun (WGS) entry which is preliminary data.</text>
</comment>
<dbReference type="PROSITE" id="PS50118">
    <property type="entry name" value="HMG_BOX_2"/>
    <property type="match status" value="1"/>
</dbReference>
<evidence type="ECO:0000313" key="7">
    <source>
        <dbReference type="EMBL" id="KAI1703163.1"/>
    </source>
</evidence>
<dbReference type="InterPro" id="IPR050140">
    <property type="entry name" value="SRY-related_HMG-box_TF-like"/>
</dbReference>
<dbReference type="CDD" id="cd22004">
    <property type="entry name" value="HMG-box_SOX"/>
    <property type="match status" value="1"/>
</dbReference>
<gene>
    <name evidence="7" type="ORF">DdX_15101</name>
</gene>
<keyword evidence="2 5" id="KW-0238">DNA-binding</keyword>
<dbReference type="FunFam" id="1.10.30.10:FF:000003">
    <property type="entry name" value="Putative transcription factor SOX-6"/>
    <property type="match status" value="1"/>
</dbReference>
<dbReference type="GO" id="GO:0001228">
    <property type="term" value="F:DNA-binding transcription activator activity, RNA polymerase II-specific"/>
    <property type="evidence" value="ECO:0007669"/>
    <property type="project" value="TreeGrafter"/>
</dbReference>
<feature type="DNA-binding region" description="HMG box" evidence="5">
    <location>
        <begin position="22"/>
        <end position="90"/>
    </location>
</feature>
<evidence type="ECO:0000259" key="6">
    <source>
        <dbReference type="PROSITE" id="PS50118"/>
    </source>
</evidence>
<dbReference type="SUPFAM" id="SSF47095">
    <property type="entry name" value="HMG-box"/>
    <property type="match status" value="1"/>
</dbReference>
<dbReference type="GO" id="GO:0007420">
    <property type="term" value="P:brain development"/>
    <property type="evidence" value="ECO:0007669"/>
    <property type="project" value="TreeGrafter"/>
</dbReference>
<keyword evidence="4 5" id="KW-0539">Nucleus</keyword>
<reference evidence="7" key="1">
    <citation type="submission" date="2022-01" db="EMBL/GenBank/DDBJ databases">
        <title>Genome Sequence Resource for Two Populations of Ditylenchus destructor, the Migratory Endoparasitic Phytonematode.</title>
        <authorList>
            <person name="Zhang H."/>
            <person name="Lin R."/>
            <person name="Xie B."/>
        </authorList>
    </citation>
    <scope>NUCLEOTIDE SEQUENCE</scope>
    <source>
        <strain evidence="7">BazhouSP</strain>
    </source>
</reference>
<evidence type="ECO:0000256" key="3">
    <source>
        <dbReference type="ARBA" id="ARBA00023163"/>
    </source>
</evidence>
<proteinExistence type="predicted"/>